<gene>
    <name evidence="2" type="ORF">LCGC14_2172320</name>
</gene>
<accession>A0A0F9GKK2</accession>
<evidence type="ECO:0000256" key="1">
    <source>
        <dbReference type="SAM" id="Phobius"/>
    </source>
</evidence>
<reference evidence="2" key="1">
    <citation type="journal article" date="2015" name="Nature">
        <title>Complex archaea that bridge the gap between prokaryotes and eukaryotes.</title>
        <authorList>
            <person name="Spang A."/>
            <person name="Saw J.H."/>
            <person name="Jorgensen S.L."/>
            <person name="Zaremba-Niedzwiedzka K."/>
            <person name="Martijn J."/>
            <person name="Lind A.E."/>
            <person name="van Eijk R."/>
            <person name="Schleper C."/>
            <person name="Guy L."/>
            <person name="Ettema T.J."/>
        </authorList>
    </citation>
    <scope>NUCLEOTIDE SEQUENCE</scope>
</reference>
<keyword evidence="1" id="KW-0472">Membrane</keyword>
<feature type="transmembrane region" description="Helical" evidence="1">
    <location>
        <begin position="128"/>
        <end position="153"/>
    </location>
</feature>
<proteinExistence type="predicted"/>
<keyword evidence="1" id="KW-0812">Transmembrane</keyword>
<sequence>MIGFINDRGINLSRPEGLYCFFNKNSSNWNTFGIYVSDSGPNSSLAHSGTAYWSVNVDYYVKMTSDGSGNYTVDGVAGTIVNATATVYPLVNLTYTTSVKGTNELNTDAVTDNLTGGFLTFFGFSGTWFTIAAVVLLIFMLVGLLAIVMNIAAMQGKAGSGKYSGN</sequence>
<dbReference type="EMBL" id="LAZR01028068">
    <property type="protein sequence ID" value="KKL63717.1"/>
    <property type="molecule type" value="Genomic_DNA"/>
</dbReference>
<dbReference type="AlphaFoldDB" id="A0A0F9GKK2"/>
<evidence type="ECO:0000313" key="2">
    <source>
        <dbReference type="EMBL" id="KKL63717.1"/>
    </source>
</evidence>
<keyword evidence="1" id="KW-1133">Transmembrane helix</keyword>
<protein>
    <submittedName>
        <fullName evidence="2">Uncharacterized protein</fullName>
    </submittedName>
</protein>
<organism evidence="2">
    <name type="scientific">marine sediment metagenome</name>
    <dbReference type="NCBI Taxonomy" id="412755"/>
    <lineage>
        <taxon>unclassified sequences</taxon>
        <taxon>metagenomes</taxon>
        <taxon>ecological metagenomes</taxon>
    </lineage>
</organism>
<name>A0A0F9GKK2_9ZZZZ</name>
<comment type="caution">
    <text evidence="2">The sequence shown here is derived from an EMBL/GenBank/DDBJ whole genome shotgun (WGS) entry which is preliminary data.</text>
</comment>